<feature type="signal peptide" evidence="2">
    <location>
        <begin position="1"/>
        <end position="20"/>
    </location>
</feature>
<name>A0A4R3MDU9_9HYPH</name>
<comment type="caution">
    <text evidence="3">The sequence shown here is derived from an EMBL/GenBank/DDBJ whole genome shotgun (WGS) entry which is preliminary data.</text>
</comment>
<organism evidence="3 4">
    <name type="scientific">Tepidamorphus gemmatus</name>
    <dbReference type="NCBI Taxonomy" id="747076"/>
    <lineage>
        <taxon>Bacteria</taxon>
        <taxon>Pseudomonadati</taxon>
        <taxon>Pseudomonadota</taxon>
        <taxon>Alphaproteobacteria</taxon>
        <taxon>Hyphomicrobiales</taxon>
        <taxon>Tepidamorphaceae</taxon>
        <taxon>Tepidamorphus</taxon>
    </lineage>
</organism>
<feature type="compositionally biased region" description="Low complexity" evidence="1">
    <location>
        <begin position="93"/>
        <end position="116"/>
    </location>
</feature>
<feature type="region of interest" description="Disordered" evidence="1">
    <location>
        <begin position="93"/>
        <end position="126"/>
    </location>
</feature>
<reference evidence="3 4" key="1">
    <citation type="submission" date="2019-03" db="EMBL/GenBank/DDBJ databases">
        <title>Genomic Encyclopedia of Type Strains, Phase IV (KMG-IV): sequencing the most valuable type-strain genomes for metagenomic binning, comparative biology and taxonomic classification.</title>
        <authorList>
            <person name="Goeker M."/>
        </authorList>
    </citation>
    <scope>NUCLEOTIDE SEQUENCE [LARGE SCALE GENOMIC DNA]</scope>
    <source>
        <strain evidence="3 4">DSM 19345</strain>
    </source>
</reference>
<gene>
    <name evidence="3" type="ORF">EDC22_103142</name>
</gene>
<evidence type="ECO:0000313" key="3">
    <source>
        <dbReference type="EMBL" id="TCT11830.1"/>
    </source>
</evidence>
<keyword evidence="2" id="KW-0732">Signal</keyword>
<dbReference type="OrthoDB" id="7870871at2"/>
<dbReference type="Proteomes" id="UP000295678">
    <property type="component" value="Unassembled WGS sequence"/>
</dbReference>
<protein>
    <submittedName>
        <fullName evidence="3">Uncharacterized protein</fullName>
    </submittedName>
</protein>
<evidence type="ECO:0000313" key="4">
    <source>
        <dbReference type="Proteomes" id="UP000295678"/>
    </source>
</evidence>
<keyword evidence="4" id="KW-1185">Reference proteome</keyword>
<evidence type="ECO:0000256" key="1">
    <source>
        <dbReference type="SAM" id="MobiDB-lite"/>
    </source>
</evidence>
<dbReference type="AlphaFoldDB" id="A0A4R3MDU9"/>
<feature type="compositionally biased region" description="Pro residues" evidence="1">
    <location>
        <begin position="117"/>
        <end position="126"/>
    </location>
</feature>
<dbReference type="EMBL" id="SMAK01000003">
    <property type="protein sequence ID" value="TCT11830.1"/>
    <property type="molecule type" value="Genomic_DNA"/>
</dbReference>
<sequence length="182" mass="19086">MRIAAITLPLLIAAAGPATAEPLERLTEDGRYQLMEINDRVIRLDTETGGFDLCRLEDGDWACTVARDERLALEARIAALTRRVEALERAARTARPAGSPAAAAAPSGARAVVRPSAPTPAAPEPPVAIAANDAAAVPERDIPAADGQASGDPLILGEPTAPESAPRRMIRYITGLVPEIGW</sequence>
<proteinExistence type="predicted"/>
<evidence type="ECO:0000256" key="2">
    <source>
        <dbReference type="SAM" id="SignalP"/>
    </source>
</evidence>
<accession>A0A4R3MDU9</accession>
<dbReference type="RefSeq" id="WP_132805736.1">
    <property type="nucleotide sequence ID" value="NZ_SMAK01000003.1"/>
</dbReference>
<feature type="chain" id="PRO_5020588951" evidence="2">
    <location>
        <begin position="21"/>
        <end position="182"/>
    </location>
</feature>